<evidence type="ECO:0000313" key="2">
    <source>
        <dbReference type="EMBL" id="QDP41586.1"/>
    </source>
</evidence>
<accession>A0A516KJM3</accession>
<dbReference type="KEGG" id="aqt:FN924_16265"/>
<dbReference type="OrthoDB" id="6197054at2"/>
<evidence type="ECO:0000313" key="3">
    <source>
        <dbReference type="Proteomes" id="UP000315215"/>
    </source>
</evidence>
<dbReference type="RefSeq" id="WP_143896278.1">
    <property type="nucleotide sequence ID" value="NZ_CP041666.1"/>
</dbReference>
<dbReference type="Pfam" id="PF14690">
    <property type="entry name" value="Zn_ribbon_ISL3"/>
    <property type="match status" value="1"/>
</dbReference>
<name>A0A516KJM3_9BACI</name>
<feature type="domain" description="Transposase IS204/IS1001/IS1096/IS1165 zinc-finger" evidence="1">
    <location>
        <begin position="17"/>
        <end position="45"/>
    </location>
</feature>
<dbReference type="AlphaFoldDB" id="A0A516KJM3"/>
<organism evidence="2 3">
    <name type="scientific">Radiobacillus deserti</name>
    <dbReference type="NCBI Taxonomy" id="2594883"/>
    <lineage>
        <taxon>Bacteria</taxon>
        <taxon>Bacillati</taxon>
        <taxon>Bacillota</taxon>
        <taxon>Bacilli</taxon>
        <taxon>Bacillales</taxon>
        <taxon>Bacillaceae</taxon>
        <taxon>Radiobacillus</taxon>
    </lineage>
</organism>
<protein>
    <submittedName>
        <fullName evidence="2">Transposase</fullName>
    </submittedName>
</protein>
<gene>
    <name evidence="2" type="ORF">FN924_16265</name>
</gene>
<dbReference type="Proteomes" id="UP000315215">
    <property type="component" value="Chromosome"/>
</dbReference>
<keyword evidence="3" id="KW-1185">Reference proteome</keyword>
<reference evidence="2 3" key="1">
    <citation type="submission" date="2019-07" db="EMBL/GenBank/DDBJ databases">
        <authorList>
            <person name="Li J."/>
        </authorList>
    </citation>
    <scope>NUCLEOTIDE SEQUENCE [LARGE SCALE GENOMIC DNA]</scope>
    <source>
        <strain evidence="2 3">TKL69</strain>
    </source>
</reference>
<evidence type="ECO:0000259" key="1">
    <source>
        <dbReference type="Pfam" id="PF14690"/>
    </source>
</evidence>
<proteinExistence type="predicted"/>
<dbReference type="InterPro" id="IPR029261">
    <property type="entry name" value="Transposase_Znf"/>
</dbReference>
<sequence>MNFTMNMLGFIVEMERKPHVCPCCGEETERINYYRHQKIKHLKCFE</sequence>
<dbReference type="EMBL" id="CP041666">
    <property type="protein sequence ID" value="QDP41586.1"/>
    <property type="molecule type" value="Genomic_DNA"/>
</dbReference>